<organism evidence="1">
    <name type="scientific">Arundo donax</name>
    <name type="common">Giant reed</name>
    <name type="synonym">Donax arundinaceus</name>
    <dbReference type="NCBI Taxonomy" id="35708"/>
    <lineage>
        <taxon>Eukaryota</taxon>
        <taxon>Viridiplantae</taxon>
        <taxon>Streptophyta</taxon>
        <taxon>Embryophyta</taxon>
        <taxon>Tracheophyta</taxon>
        <taxon>Spermatophyta</taxon>
        <taxon>Magnoliopsida</taxon>
        <taxon>Liliopsida</taxon>
        <taxon>Poales</taxon>
        <taxon>Poaceae</taxon>
        <taxon>PACMAD clade</taxon>
        <taxon>Arundinoideae</taxon>
        <taxon>Arundineae</taxon>
        <taxon>Arundo</taxon>
    </lineage>
</organism>
<sequence length="19" mass="2461">MDPTRHHAVRRTEKKWIWI</sequence>
<accession>A0A0A8YZ13</accession>
<name>A0A0A8YZ13_ARUDO</name>
<dbReference type="EMBL" id="GBRH01270043">
    <property type="protein sequence ID" value="JAD27852.1"/>
    <property type="molecule type" value="Transcribed_RNA"/>
</dbReference>
<protein>
    <submittedName>
        <fullName evidence="1">Uncharacterized protein</fullName>
    </submittedName>
</protein>
<reference evidence="1" key="2">
    <citation type="journal article" date="2015" name="Data Brief">
        <title>Shoot transcriptome of the giant reed, Arundo donax.</title>
        <authorList>
            <person name="Barrero R.A."/>
            <person name="Guerrero F.D."/>
            <person name="Moolhuijzen P."/>
            <person name="Goolsby J.A."/>
            <person name="Tidwell J."/>
            <person name="Bellgard S.E."/>
            <person name="Bellgard M.I."/>
        </authorList>
    </citation>
    <scope>NUCLEOTIDE SEQUENCE</scope>
    <source>
        <tissue evidence="1">Shoot tissue taken approximately 20 cm above the soil surface</tissue>
    </source>
</reference>
<evidence type="ECO:0000313" key="1">
    <source>
        <dbReference type="EMBL" id="JAD27852.1"/>
    </source>
</evidence>
<proteinExistence type="predicted"/>
<dbReference type="AlphaFoldDB" id="A0A0A8YZ13"/>
<reference evidence="1" key="1">
    <citation type="submission" date="2014-09" db="EMBL/GenBank/DDBJ databases">
        <authorList>
            <person name="Magalhaes I.L.F."/>
            <person name="Oliveira U."/>
            <person name="Santos F.R."/>
            <person name="Vidigal T.H.D.A."/>
            <person name="Brescovit A.D."/>
            <person name="Santos A.J."/>
        </authorList>
    </citation>
    <scope>NUCLEOTIDE SEQUENCE</scope>
    <source>
        <tissue evidence="1">Shoot tissue taken approximately 20 cm above the soil surface</tissue>
    </source>
</reference>